<comment type="similarity">
    <text evidence="2 9">Belongs to the glycosyl hydrolase 28 family.</text>
</comment>
<evidence type="ECO:0000313" key="12">
    <source>
        <dbReference type="Proteomes" id="UP001367508"/>
    </source>
</evidence>
<keyword evidence="3" id="KW-0134">Cell wall</keyword>
<sequence length="402" mass="42969">MKDIFVVLLMVVIVSPSMCVRVIRSNADTSFNVIDYGAKGDGKTDDSQAFVKAWEEVCGATQSSTKLVIPGGKTFLLQPVSFKGPCKPATINIVIQGTITAPKRVEAWQWSNVHSKGSWIQFANISGLVVNGGGKFDGQGAAWWQSNLGVHNKPRALQFDGCKNLRLSTLTHIDSPKNHISIDGCHNAIISNLTIVAPEDSPNTDGFDISSSTNILINHSTIQTGDDCVAINSGSSFINITGVFCGPGHGISVGSLGENGAFASVEEIYVRNCTFNGSTNGARIKTWKGGSGYARKITFEDIILVGAKNPVIIDQQYSDLYIGEKSGAEAVKVSDVTYRNVKGTTIGKDAVKLICDPIVGCTDIVLDEIYITSEDDRPVQVLCTNAHGTCYSCNPIVSCLSH</sequence>
<evidence type="ECO:0000256" key="10">
    <source>
        <dbReference type="SAM" id="SignalP"/>
    </source>
</evidence>
<evidence type="ECO:0000256" key="5">
    <source>
        <dbReference type="ARBA" id="ARBA00022801"/>
    </source>
</evidence>
<evidence type="ECO:0000313" key="11">
    <source>
        <dbReference type="EMBL" id="KAK7312957.1"/>
    </source>
</evidence>
<evidence type="ECO:0000256" key="1">
    <source>
        <dbReference type="ARBA" id="ARBA00004191"/>
    </source>
</evidence>
<dbReference type="GO" id="GO:0071555">
    <property type="term" value="P:cell wall organization"/>
    <property type="evidence" value="ECO:0007669"/>
    <property type="project" value="UniProtKB-KW"/>
</dbReference>
<evidence type="ECO:0000256" key="8">
    <source>
        <dbReference type="PROSITE-ProRule" id="PRU10052"/>
    </source>
</evidence>
<evidence type="ECO:0000256" key="3">
    <source>
        <dbReference type="ARBA" id="ARBA00022512"/>
    </source>
</evidence>
<keyword evidence="10" id="KW-0732">Signal</keyword>
<dbReference type="EMBL" id="JAYMYQ010000009">
    <property type="protein sequence ID" value="KAK7312957.1"/>
    <property type="molecule type" value="Genomic_DNA"/>
</dbReference>
<name>A0AAN9K8R0_CANGL</name>
<dbReference type="GO" id="GO:0004650">
    <property type="term" value="F:polygalacturonase activity"/>
    <property type="evidence" value="ECO:0007669"/>
    <property type="project" value="InterPro"/>
</dbReference>
<dbReference type="InterPro" id="IPR012334">
    <property type="entry name" value="Pectin_lyas_fold"/>
</dbReference>
<accession>A0AAN9K8R0</accession>
<reference evidence="11 12" key="1">
    <citation type="submission" date="2024-01" db="EMBL/GenBank/DDBJ databases">
        <title>The genomes of 5 underutilized Papilionoideae crops provide insights into root nodulation and disease resistanc.</title>
        <authorList>
            <person name="Jiang F."/>
        </authorList>
    </citation>
    <scope>NUCLEOTIDE SEQUENCE [LARGE SCALE GENOMIC DNA]</scope>
    <source>
        <strain evidence="11">LVBAO_FW01</strain>
        <tissue evidence="11">Leaves</tissue>
    </source>
</reference>
<dbReference type="InterPro" id="IPR000743">
    <property type="entry name" value="Glyco_hydro_28"/>
</dbReference>
<dbReference type="Pfam" id="PF00295">
    <property type="entry name" value="Glyco_hydro_28"/>
    <property type="match status" value="1"/>
</dbReference>
<dbReference type="Proteomes" id="UP001367508">
    <property type="component" value="Unassembled WGS sequence"/>
</dbReference>
<dbReference type="PROSITE" id="PS00502">
    <property type="entry name" value="POLYGALACTURONASE"/>
    <property type="match status" value="1"/>
</dbReference>
<keyword evidence="12" id="KW-1185">Reference proteome</keyword>
<dbReference type="AlphaFoldDB" id="A0AAN9K8R0"/>
<dbReference type="PANTHER" id="PTHR31375">
    <property type="match status" value="1"/>
</dbReference>
<keyword evidence="6 9" id="KW-0326">Glycosidase</keyword>
<comment type="subcellular location">
    <subcellularLocation>
        <location evidence="1">Secreted</location>
        <location evidence="1">Cell wall</location>
    </subcellularLocation>
</comment>
<keyword evidence="4" id="KW-0964">Secreted</keyword>
<protein>
    <recommendedName>
        <fullName evidence="13">Polygalacturonase</fullName>
    </recommendedName>
</protein>
<proteinExistence type="inferred from homology"/>
<feature type="active site" evidence="8">
    <location>
        <position position="249"/>
    </location>
</feature>
<dbReference type="GO" id="GO:0005975">
    <property type="term" value="P:carbohydrate metabolic process"/>
    <property type="evidence" value="ECO:0007669"/>
    <property type="project" value="InterPro"/>
</dbReference>
<dbReference type="InterPro" id="IPR006626">
    <property type="entry name" value="PbH1"/>
</dbReference>
<feature type="chain" id="PRO_5042913612" description="Polygalacturonase" evidence="10">
    <location>
        <begin position="20"/>
        <end position="402"/>
    </location>
</feature>
<dbReference type="SUPFAM" id="SSF51126">
    <property type="entry name" value="Pectin lyase-like"/>
    <property type="match status" value="1"/>
</dbReference>
<evidence type="ECO:0000256" key="6">
    <source>
        <dbReference type="ARBA" id="ARBA00023295"/>
    </source>
</evidence>
<evidence type="ECO:0008006" key="13">
    <source>
        <dbReference type="Google" id="ProtNLM"/>
    </source>
</evidence>
<dbReference type="InterPro" id="IPR011050">
    <property type="entry name" value="Pectin_lyase_fold/virulence"/>
</dbReference>
<keyword evidence="7" id="KW-0961">Cell wall biogenesis/degradation</keyword>
<comment type="caution">
    <text evidence="11">The sequence shown here is derived from an EMBL/GenBank/DDBJ whole genome shotgun (WGS) entry which is preliminary data.</text>
</comment>
<gene>
    <name evidence="11" type="ORF">VNO77_37234</name>
</gene>
<evidence type="ECO:0000256" key="4">
    <source>
        <dbReference type="ARBA" id="ARBA00022525"/>
    </source>
</evidence>
<dbReference type="Gene3D" id="2.160.20.10">
    <property type="entry name" value="Single-stranded right-handed beta-helix, Pectin lyase-like"/>
    <property type="match status" value="1"/>
</dbReference>
<organism evidence="11 12">
    <name type="scientific">Canavalia gladiata</name>
    <name type="common">Sword bean</name>
    <name type="synonym">Dolichos gladiatus</name>
    <dbReference type="NCBI Taxonomy" id="3824"/>
    <lineage>
        <taxon>Eukaryota</taxon>
        <taxon>Viridiplantae</taxon>
        <taxon>Streptophyta</taxon>
        <taxon>Embryophyta</taxon>
        <taxon>Tracheophyta</taxon>
        <taxon>Spermatophyta</taxon>
        <taxon>Magnoliopsida</taxon>
        <taxon>eudicotyledons</taxon>
        <taxon>Gunneridae</taxon>
        <taxon>Pentapetalae</taxon>
        <taxon>rosids</taxon>
        <taxon>fabids</taxon>
        <taxon>Fabales</taxon>
        <taxon>Fabaceae</taxon>
        <taxon>Papilionoideae</taxon>
        <taxon>50 kb inversion clade</taxon>
        <taxon>NPAAA clade</taxon>
        <taxon>indigoferoid/millettioid clade</taxon>
        <taxon>Phaseoleae</taxon>
        <taxon>Canavalia</taxon>
    </lineage>
</organism>
<feature type="signal peptide" evidence="10">
    <location>
        <begin position="1"/>
        <end position="19"/>
    </location>
</feature>
<keyword evidence="5 9" id="KW-0378">Hydrolase</keyword>
<evidence type="ECO:0000256" key="7">
    <source>
        <dbReference type="ARBA" id="ARBA00023316"/>
    </source>
</evidence>
<evidence type="ECO:0000256" key="9">
    <source>
        <dbReference type="RuleBase" id="RU361169"/>
    </source>
</evidence>
<dbReference type="SMART" id="SM00710">
    <property type="entry name" value="PbH1"/>
    <property type="match status" value="5"/>
</dbReference>
<evidence type="ECO:0000256" key="2">
    <source>
        <dbReference type="ARBA" id="ARBA00008834"/>
    </source>
</evidence>